<dbReference type="SFLD" id="SFLDG00002">
    <property type="entry name" value="C1.7:_P-type_atpase_like"/>
    <property type="match status" value="1"/>
</dbReference>
<evidence type="ECO:0000256" key="10">
    <source>
        <dbReference type="ARBA" id="ARBA00022967"/>
    </source>
</evidence>
<name>A0A926DZ48_9FIRM</name>
<evidence type="ECO:0000256" key="3">
    <source>
        <dbReference type="ARBA" id="ARBA00022475"/>
    </source>
</evidence>
<dbReference type="SUPFAM" id="SSF56784">
    <property type="entry name" value="HAD-like"/>
    <property type="match status" value="1"/>
</dbReference>
<dbReference type="FunFam" id="2.70.150.10:FF:000002">
    <property type="entry name" value="Copper-transporting ATPase 1, putative"/>
    <property type="match status" value="1"/>
</dbReference>
<evidence type="ECO:0000256" key="4">
    <source>
        <dbReference type="ARBA" id="ARBA00022539"/>
    </source>
</evidence>
<keyword evidence="11 15" id="KW-1133">Transmembrane helix</keyword>
<proteinExistence type="inferred from homology"/>
<dbReference type="SUPFAM" id="SSF81653">
    <property type="entry name" value="Calcium ATPase, transduction domain A"/>
    <property type="match status" value="1"/>
</dbReference>
<evidence type="ECO:0000256" key="14">
    <source>
        <dbReference type="ARBA" id="ARBA00049338"/>
    </source>
</evidence>
<dbReference type="SFLD" id="SFLDS00003">
    <property type="entry name" value="Haloacid_Dehalogenase"/>
    <property type="match status" value="1"/>
</dbReference>
<dbReference type="Pfam" id="PF00702">
    <property type="entry name" value="Hydrolase"/>
    <property type="match status" value="1"/>
</dbReference>
<dbReference type="InterPro" id="IPR008250">
    <property type="entry name" value="ATPase_P-typ_transduc_dom_A_sf"/>
</dbReference>
<evidence type="ECO:0000313" key="17">
    <source>
        <dbReference type="EMBL" id="MBC8546598.1"/>
    </source>
</evidence>
<dbReference type="CDD" id="cd00371">
    <property type="entry name" value="HMA"/>
    <property type="match status" value="1"/>
</dbReference>
<dbReference type="InterPro" id="IPR018303">
    <property type="entry name" value="ATPase_P-typ_P_site"/>
</dbReference>
<dbReference type="InterPro" id="IPR036412">
    <property type="entry name" value="HAD-like_sf"/>
</dbReference>
<keyword evidence="6 15" id="KW-0812">Transmembrane</keyword>
<dbReference type="CDD" id="cd07548">
    <property type="entry name" value="P-type_ATPase-Cd_Zn_Co_like"/>
    <property type="match status" value="1"/>
</dbReference>
<dbReference type="PROSITE" id="PS00154">
    <property type="entry name" value="ATPASE_E1_E2"/>
    <property type="match status" value="1"/>
</dbReference>
<evidence type="ECO:0000313" key="18">
    <source>
        <dbReference type="Proteomes" id="UP000653127"/>
    </source>
</evidence>
<keyword evidence="7 15" id="KW-0479">Metal-binding</keyword>
<dbReference type="InterPro" id="IPR023214">
    <property type="entry name" value="HAD_sf"/>
</dbReference>
<evidence type="ECO:0000256" key="13">
    <source>
        <dbReference type="ARBA" id="ARBA00039103"/>
    </source>
</evidence>
<dbReference type="AlphaFoldDB" id="A0A926DZ48"/>
<dbReference type="PROSITE" id="PS01047">
    <property type="entry name" value="HMA_1"/>
    <property type="match status" value="1"/>
</dbReference>
<feature type="transmembrane region" description="Helical" evidence="15">
    <location>
        <begin position="383"/>
        <end position="404"/>
    </location>
</feature>
<dbReference type="GO" id="GO:0005886">
    <property type="term" value="C:plasma membrane"/>
    <property type="evidence" value="ECO:0007669"/>
    <property type="project" value="UniProtKB-SubCell"/>
</dbReference>
<protein>
    <recommendedName>
        <fullName evidence="13">Cd(2+)-exporting ATPase</fullName>
        <ecNumber evidence="13">7.2.2.21</ecNumber>
    </recommendedName>
</protein>
<dbReference type="PRINTS" id="PR00119">
    <property type="entry name" value="CATATPASE"/>
</dbReference>
<dbReference type="GO" id="GO:0016887">
    <property type="term" value="F:ATP hydrolysis activity"/>
    <property type="evidence" value="ECO:0007669"/>
    <property type="project" value="InterPro"/>
</dbReference>
<dbReference type="Gene3D" id="2.70.150.10">
    <property type="entry name" value="Calcium-transporting ATPase, cytoplasmic transduction domain A"/>
    <property type="match status" value="1"/>
</dbReference>
<dbReference type="SUPFAM" id="SSF81665">
    <property type="entry name" value="Calcium ATPase, transmembrane domain M"/>
    <property type="match status" value="1"/>
</dbReference>
<reference evidence="17" key="1">
    <citation type="submission" date="2020-08" db="EMBL/GenBank/DDBJ databases">
        <title>Genome public.</title>
        <authorList>
            <person name="Liu C."/>
            <person name="Sun Q."/>
        </authorList>
    </citation>
    <scope>NUCLEOTIDE SEQUENCE</scope>
    <source>
        <strain evidence="17">NSJ-31</strain>
    </source>
</reference>
<dbReference type="InterPro" id="IPR023298">
    <property type="entry name" value="ATPase_P-typ_TM_dom_sf"/>
</dbReference>
<accession>A0A926DZ48</accession>
<comment type="catalytic activity">
    <reaction evidence="14">
        <text>Cd(2+)(in) + ATP + H2O = Cd(2+)(out) + ADP + phosphate + H(+)</text>
        <dbReference type="Rhea" id="RHEA:12132"/>
        <dbReference type="ChEBI" id="CHEBI:15377"/>
        <dbReference type="ChEBI" id="CHEBI:15378"/>
        <dbReference type="ChEBI" id="CHEBI:30616"/>
        <dbReference type="ChEBI" id="CHEBI:43474"/>
        <dbReference type="ChEBI" id="CHEBI:48775"/>
        <dbReference type="ChEBI" id="CHEBI:456216"/>
        <dbReference type="EC" id="7.2.2.21"/>
    </reaction>
</comment>
<comment type="subcellular location">
    <subcellularLocation>
        <location evidence="1">Cell membrane</location>
        <topology evidence="1">Multi-pass membrane protein</topology>
    </subcellularLocation>
</comment>
<dbReference type="Gene3D" id="3.40.50.1000">
    <property type="entry name" value="HAD superfamily/HAD-like"/>
    <property type="match status" value="1"/>
</dbReference>
<evidence type="ECO:0000256" key="15">
    <source>
        <dbReference type="RuleBase" id="RU362081"/>
    </source>
</evidence>
<dbReference type="InterPro" id="IPR023299">
    <property type="entry name" value="ATPase_P-typ_cyto_dom_N"/>
</dbReference>
<dbReference type="PROSITE" id="PS50846">
    <property type="entry name" value="HMA_2"/>
    <property type="match status" value="1"/>
</dbReference>
<dbReference type="GO" id="GO:0005524">
    <property type="term" value="F:ATP binding"/>
    <property type="evidence" value="ECO:0007669"/>
    <property type="project" value="UniProtKB-UniRule"/>
</dbReference>
<dbReference type="InterPro" id="IPR059000">
    <property type="entry name" value="ATPase_P-type_domA"/>
</dbReference>
<keyword evidence="9 15" id="KW-0067">ATP-binding</keyword>
<comment type="caution">
    <text evidence="17">The sequence shown here is derived from an EMBL/GenBank/DDBJ whole genome shotgun (WGS) entry which is preliminary data.</text>
</comment>
<comment type="similarity">
    <text evidence="2 15">Belongs to the cation transport ATPase (P-type) (TC 3.A.3) family. Type IB subfamily.</text>
</comment>
<evidence type="ECO:0000259" key="16">
    <source>
        <dbReference type="PROSITE" id="PS50846"/>
    </source>
</evidence>
<feature type="transmembrane region" description="Helical" evidence="15">
    <location>
        <begin position="126"/>
        <end position="142"/>
    </location>
</feature>
<dbReference type="InterPro" id="IPR044492">
    <property type="entry name" value="P_typ_ATPase_HD_dom"/>
</dbReference>
<dbReference type="InterPro" id="IPR036163">
    <property type="entry name" value="HMA_dom_sf"/>
</dbReference>
<organism evidence="17 18">
    <name type="scientific">Ligaoa zhengdingensis</name>
    <dbReference type="NCBI Taxonomy" id="2763658"/>
    <lineage>
        <taxon>Bacteria</taxon>
        <taxon>Bacillati</taxon>
        <taxon>Bacillota</taxon>
        <taxon>Clostridia</taxon>
        <taxon>Eubacteriales</taxon>
        <taxon>Oscillospiraceae</taxon>
        <taxon>Ligaoa</taxon>
    </lineage>
</organism>
<dbReference type="Gene3D" id="3.30.70.100">
    <property type="match status" value="1"/>
</dbReference>
<dbReference type="InterPro" id="IPR027256">
    <property type="entry name" value="P-typ_ATPase_IB"/>
</dbReference>
<dbReference type="GO" id="GO:0008551">
    <property type="term" value="F:P-type cadmium transporter activity"/>
    <property type="evidence" value="ECO:0007669"/>
    <property type="project" value="UniProtKB-EC"/>
</dbReference>
<evidence type="ECO:0000256" key="1">
    <source>
        <dbReference type="ARBA" id="ARBA00004651"/>
    </source>
</evidence>
<evidence type="ECO:0000256" key="5">
    <source>
        <dbReference type="ARBA" id="ARBA00022553"/>
    </source>
</evidence>
<dbReference type="InterPro" id="IPR051014">
    <property type="entry name" value="Cation_Transport_ATPase_IB"/>
</dbReference>
<keyword evidence="12 15" id="KW-0472">Membrane</keyword>
<dbReference type="SFLD" id="SFLDF00027">
    <property type="entry name" value="p-type_atpase"/>
    <property type="match status" value="1"/>
</dbReference>
<keyword evidence="5" id="KW-0597">Phosphoprotein</keyword>
<dbReference type="Pfam" id="PF00122">
    <property type="entry name" value="E1-E2_ATPase"/>
    <property type="match status" value="1"/>
</dbReference>
<dbReference type="NCBIfam" id="TIGR01512">
    <property type="entry name" value="ATPase-IB2_Cd"/>
    <property type="match status" value="1"/>
</dbReference>
<dbReference type="Proteomes" id="UP000653127">
    <property type="component" value="Unassembled WGS sequence"/>
</dbReference>
<dbReference type="SUPFAM" id="SSF55008">
    <property type="entry name" value="HMA, heavy metal-associated domain"/>
    <property type="match status" value="1"/>
</dbReference>
<evidence type="ECO:0000256" key="2">
    <source>
        <dbReference type="ARBA" id="ARBA00006024"/>
    </source>
</evidence>
<feature type="transmembrane region" description="Helical" evidence="15">
    <location>
        <begin position="352"/>
        <end position="371"/>
    </location>
</feature>
<gene>
    <name evidence="17" type="primary">cadA</name>
    <name evidence="17" type="ORF">H8711_06570</name>
</gene>
<feature type="domain" description="HMA" evidence="16">
    <location>
        <begin position="3"/>
        <end position="71"/>
    </location>
</feature>
<dbReference type="InterPro" id="IPR017969">
    <property type="entry name" value="Heavy-metal-associated_CS"/>
</dbReference>
<dbReference type="InterPro" id="IPR001757">
    <property type="entry name" value="P_typ_ATPase"/>
</dbReference>
<dbReference type="EMBL" id="JACRST010000007">
    <property type="protein sequence ID" value="MBC8546598.1"/>
    <property type="molecule type" value="Genomic_DNA"/>
</dbReference>
<evidence type="ECO:0000256" key="11">
    <source>
        <dbReference type="ARBA" id="ARBA00022989"/>
    </source>
</evidence>
<dbReference type="PRINTS" id="PR00941">
    <property type="entry name" value="CDATPASE"/>
</dbReference>
<keyword evidence="10" id="KW-1278">Translocase</keyword>
<evidence type="ECO:0000256" key="9">
    <source>
        <dbReference type="ARBA" id="ARBA00022840"/>
    </source>
</evidence>
<sequence>MDMKKYYHLEGLDCANCAAELERAIGGLEQVSSASINFMAKRLVLEAPEEQYEAVLERTRATIAELEPGVELTEETGDGKRRAKQHTHDHDHCDCQECYECSACEGGGSSPADSGERDRAYLREQIIRIVGCAVILVAAMFMRDEMSFLSELLMYLIAYLFIGYDILWKALRGIFRGKVFDENFLMSIATAGAFVIGEYPEGVAVMLFYQIGELFQHYAVSRSRRSIAGLMDIRPDYANVLVDGEIVTGAPEDVEIGDVMVVKAGEKIPLDGVVIEGNSTVDTSALTGESLPREVKEQDEVLSGCINLTGLLHIRVTREFGESTVSKILDLVENAGSKKASAENFITKFARYYTPIVVGLAVLLAVIPPLAGLGTWGEWVYRALSFLVVSCPCALVISIPLGFFGGIGGASRRGVLIKGGNYLEALARTEVVVFDKTGTLTEGKFAVSAVYPAGGGRLDPAQNDPAAASLLERAACAEVYSNHPISQSIRAAYGKQPDETRVTDVTEAGGHGVSAQVDGKLVLAGNRRLMAEHKIDAPEIPEAGTVVYLAEEGRYLGAIVIADRVKPDAKRAIADLKAAGVKKTVMLTGDADAVAQAVARELGLDEAHAELLPGDKVDQVERLLDGKSAKGKLAFVGDGINDAPVLARADIGIAMGALGSDAAIEAADVVLMTDEPSRIATAMRISRRTLRIVKQNIVFALLVKVAVLVLVAFGLSTMWEAVFADVGVSVIAILNSMRALRVKKL</sequence>
<dbReference type="PANTHER" id="PTHR48085:SF5">
    <property type="entry name" value="CADMIUM_ZINC-TRANSPORTING ATPASE HMA4-RELATED"/>
    <property type="match status" value="1"/>
</dbReference>
<keyword evidence="18" id="KW-1185">Reference proteome</keyword>
<keyword evidence="3 15" id="KW-1003">Cell membrane</keyword>
<dbReference type="InterPro" id="IPR006121">
    <property type="entry name" value="HMA_dom"/>
</dbReference>
<dbReference type="PANTHER" id="PTHR48085">
    <property type="entry name" value="CADMIUM/ZINC-TRANSPORTING ATPASE HMA2-RELATED"/>
    <property type="match status" value="1"/>
</dbReference>
<dbReference type="Pfam" id="PF00403">
    <property type="entry name" value="HMA"/>
    <property type="match status" value="1"/>
</dbReference>
<dbReference type="NCBIfam" id="TIGR01525">
    <property type="entry name" value="ATPase-IB_hvy"/>
    <property type="match status" value="1"/>
</dbReference>
<dbReference type="EC" id="7.2.2.21" evidence="13"/>
<evidence type="ECO:0000256" key="12">
    <source>
        <dbReference type="ARBA" id="ARBA00023136"/>
    </source>
</evidence>
<dbReference type="Gene3D" id="3.40.1110.10">
    <property type="entry name" value="Calcium-transporting ATPase, cytoplasmic domain N"/>
    <property type="match status" value="1"/>
</dbReference>
<feature type="transmembrane region" description="Helical" evidence="15">
    <location>
        <begin position="148"/>
        <end position="168"/>
    </location>
</feature>
<keyword evidence="4" id="KW-0104">Cadmium</keyword>
<evidence type="ECO:0000256" key="6">
    <source>
        <dbReference type="ARBA" id="ARBA00022692"/>
    </source>
</evidence>
<feature type="transmembrane region" description="Helical" evidence="15">
    <location>
        <begin position="697"/>
        <end position="715"/>
    </location>
</feature>
<dbReference type="GO" id="GO:0046872">
    <property type="term" value="F:metal ion binding"/>
    <property type="evidence" value="ECO:0007669"/>
    <property type="project" value="UniProtKB-KW"/>
</dbReference>
<evidence type="ECO:0000256" key="7">
    <source>
        <dbReference type="ARBA" id="ARBA00022723"/>
    </source>
</evidence>
<evidence type="ECO:0000256" key="8">
    <source>
        <dbReference type="ARBA" id="ARBA00022741"/>
    </source>
</evidence>
<keyword evidence="8 15" id="KW-0547">Nucleotide-binding</keyword>
<dbReference type="NCBIfam" id="TIGR01494">
    <property type="entry name" value="ATPase_P-type"/>
    <property type="match status" value="2"/>
</dbReference>